<name>A0AAE1JHY3_9FABA</name>
<dbReference type="InterPro" id="IPR052059">
    <property type="entry name" value="CR_Ser/Thr_kinase"/>
</dbReference>
<feature type="region of interest" description="Disordered" evidence="5">
    <location>
        <begin position="145"/>
        <end position="166"/>
    </location>
</feature>
<dbReference type="GO" id="GO:0016301">
    <property type="term" value="F:kinase activity"/>
    <property type="evidence" value="ECO:0007669"/>
    <property type="project" value="UniProtKB-KW"/>
</dbReference>
<reference evidence="6" key="1">
    <citation type="submission" date="2023-10" db="EMBL/GenBank/DDBJ databases">
        <title>Chromosome-level genome of the transformable northern wattle, Acacia crassicarpa.</title>
        <authorList>
            <person name="Massaro I."/>
            <person name="Sinha N.R."/>
            <person name="Poethig S."/>
            <person name="Leichty A.R."/>
        </authorList>
    </citation>
    <scope>NUCLEOTIDE SEQUENCE</scope>
    <source>
        <strain evidence="6">Acra3RX</strain>
        <tissue evidence="6">Leaf</tissue>
    </source>
</reference>
<organism evidence="6 7">
    <name type="scientific">Acacia crassicarpa</name>
    <name type="common">northern wattle</name>
    <dbReference type="NCBI Taxonomy" id="499986"/>
    <lineage>
        <taxon>Eukaryota</taxon>
        <taxon>Viridiplantae</taxon>
        <taxon>Streptophyta</taxon>
        <taxon>Embryophyta</taxon>
        <taxon>Tracheophyta</taxon>
        <taxon>Spermatophyta</taxon>
        <taxon>Magnoliopsida</taxon>
        <taxon>eudicotyledons</taxon>
        <taxon>Gunneridae</taxon>
        <taxon>Pentapetalae</taxon>
        <taxon>rosids</taxon>
        <taxon>fabids</taxon>
        <taxon>Fabales</taxon>
        <taxon>Fabaceae</taxon>
        <taxon>Caesalpinioideae</taxon>
        <taxon>mimosoid clade</taxon>
        <taxon>Acacieae</taxon>
        <taxon>Acacia</taxon>
    </lineage>
</organism>
<dbReference type="AlphaFoldDB" id="A0AAE1JHY3"/>
<proteinExistence type="predicted"/>
<keyword evidence="3" id="KW-0418">Kinase</keyword>
<keyword evidence="1" id="KW-0808">Transferase</keyword>
<evidence type="ECO:0000256" key="3">
    <source>
        <dbReference type="ARBA" id="ARBA00022777"/>
    </source>
</evidence>
<evidence type="ECO:0000313" key="6">
    <source>
        <dbReference type="EMBL" id="KAK4253504.1"/>
    </source>
</evidence>
<evidence type="ECO:0000313" key="7">
    <source>
        <dbReference type="Proteomes" id="UP001293593"/>
    </source>
</evidence>
<evidence type="ECO:0000256" key="2">
    <source>
        <dbReference type="ARBA" id="ARBA00022741"/>
    </source>
</evidence>
<sequence length="166" mass="18261">MRGHLTEKADVFSFGISALEIVSGRPTSDSNLEGEKMYLLEWAWQLHEKNSIVELADPRLSSDFNQEEFKRIVGIALLCTQTSPLSRLAMSRVVAMLSGDVEVSTVTSRPGYLTDTDWKFDDEYTFMTGLATKGSDMTLYNSSATASQSPVDASKPILPRILGEGS</sequence>
<dbReference type="EMBL" id="JAWXYG010000015">
    <property type="protein sequence ID" value="KAK4253504.1"/>
    <property type="molecule type" value="Genomic_DNA"/>
</dbReference>
<evidence type="ECO:0000256" key="4">
    <source>
        <dbReference type="ARBA" id="ARBA00022840"/>
    </source>
</evidence>
<comment type="caution">
    <text evidence="6">The sequence shown here is derived from an EMBL/GenBank/DDBJ whole genome shotgun (WGS) entry which is preliminary data.</text>
</comment>
<keyword evidence="2" id="KW-0547">Nucleotide-binding</keyword>
<keyword evidence="4" id="KW-0067">ATP-binding</keyword>
<evidence type="ECO:0000256" key="5">
    <source>
        <dbReference type="SAM" id="MobiDB-lite"/>
    </source>
</evidence>
<accession>A0AAE1JHY3</accession>
<dbReference type="SUPFAM" id="SSF56112">
    <property type="entry name" value="Protein kinase-like (PK-like)"/>
    <property type="match status" value="1"/>
</dbReference>
<dbReference type="InterPro" id="IPR011009">
    <property type="entry name" value="Kinase-like_dom_sf"/>
</dbReference>
<protein>
    <submittedName>
        <fullName evidence="6">Uncharacterized protein</fullName>
    </submittedName>
</protein>
<dbReference type="Gene3D" id="1.10.510.10">
    <property type="entry name" value="Transferase(Phosphotransferase) domain 1"/>
    <property type="match status" value="1"/>
</dbReference>
<keyword evidence="7" id="KW-1185">Reference proteome</keyword>
<dbReference type="PANTHER" id="PTHR47973">
    <property type="entry name" value="CYSTEINE-RICH RECEPTOR-LIKE PROTEIN KINASE 3"/>
    <property type="match status" value="1"/>
</dbReference>
<dbReference type="Proteomes" id="UP001293593">
    <property type="component" value="Unassembled WGS sequence"/>
</dbReference>
<evidence type="ECO:0000256" key="1">
    <source>
        <dbReference type="ARBA" id="ARBA00022679"/>
    </source>
</evidence>
<gene>
    <name evidence="6" type="ORF">QN277_010168</name>
</gene>
<dbReference type="GO" id="GO:0005524">
    <property type="term" value="F:ATP binding"/>
    <property type="evidence" value="ECO:0007669"/>
    <property type="project" value="UniProtKB-KW"/>
</dbReference>